<dbReference type="GO" id="GO:0046081">
    <property type="term" value="P:dUTP catabolic process"/>
    <property type="evidence" value="ECO:0007669"/>
    <property type="project" value="TreeGrafter"/>
</dbReference>
<evidence type="ECO:0000256" key="4">
    <source>
        <dbReference type="ARBA" id="ARBA00074799"/>
    </source>
</evidence>
<dbReference type="PANTHER" id="PTHR30522:SF0">
    <property type="entry name" value="NUCLEOSIDE TRIPHOSPHATE PYROPHOSPHOHYDROLASE"/>
    <property type="match status" value="1"/>
</dbReference>
<accession>A0A921MSR3</accession>
<reference evidence="6" key="1">
    <citation type="journal article" date="2021" name="PeerJ">
        <title>Extensive microbial diversity within the chicken gut microbiome revealed by metagenomics and culture.</title>
        <authorList>
            <person name="Gilroy R."/>
            <person name="Ravi A."/>
            <person name="Getino M."/>
            <person name="Pursley I."/>
            <person name="Horton D.L."/>
            <person name="Alikhan N.F."/>
            <person name="Baker D."/>
            <person name="Gharbi K."/>
            <person name="Hall N."/>
            <person name="Watson M."/>
            <person name="Adriaenssens E.M."/>
            <person name="Foster-Nyarko E."/>
            <person name="Jarju S."/>
            <person name="Secka A."/>
            <person name="Antonio M."/>
            <person name="Oren A."/>
            <person name="Chaudhuri R.R."/>
            <person name="La Ragione R."/>
            <person name="Hildebrand F."/>
            <person name="Pallen M.J."/>
        </authorList>
    </citation>
    <scope>NUCLEOTIDE SEQUENCE</scope>
    <source>
        <strain evidence="6">CHK121-7720</strain>
    </source>
</reference>
<dbReference type="EC" id="3.6.1.8" evidence="3"/>
<dbReference type="GO" id="GO:0006950">
    <property type="term" value="P:response to stress"/>
    <property type="evidence" value="ECO:0007669"/>
    <property type="project" value="UniProtKB-ARBA"/>
</dbReference>
<gene>
    <name evidence="6" type="primary">mazG</name>
    <name evidence="6" type="ORF">K8U91_10560</name>
</gene>
<dbReference type="AlphaFoldDB" id="A0A921MSR3"/>
<comment type="catalytic activity">
    <reaction evidence="1">
        <text>ATP + H2O = AMP + diphosphate + H(+)</text>
        <dbReference type="Rhea" id="RHEA:14245"/>
        <dbReference type="ChEBI" id="CHEBI:15377"/>
        <dbReference type="ChEBI" id="CHEBI:15378"/>
        <dbReference type="ChEBI" id="CHEBI:30616"/>
        <dbReference type="ChEBI" id="CHEBI:33019"/>
        <dbReference type="ChEBI" id="CHEBI:456215"/>
        <dbReference type="EC" id="3.6.1.8"/>
    </reaction>
</comment>
<evidence type="ECO:0000313" key="6">
    <source>
        <dbReference type="EMBL" id="HJG89895.1"/>
    </source>
</evidence>
<feature type="domain" description="NTP pyrophosphohydrolase MazG-like" evidence="5">
    <location>
        <begin position="32"/>
        <end position="105"/>
    </location>
</feature>
<dbReference type="Pfam" id="PF03819">
    <property type="entry name" value="MazG"/>
    <property type="match status" value="2"/>
</dbReference>
<dbReference type="Gene3D" id="1.10.287.1080">
    <property type="entry name" value="MazG-like"/>
    <property type="match status" value="2"/>
</dbReference>
<dbReference type="InterPro" id="IPR004518">
    <property type="entry name" value="MazG-like_dom"/>
</dbReference>
<evidence type="ECO:0000256" key="2">
    <source>
        <dbReference type="ARBA" id="ARBA00061115"/>
    </source>
</evidence>
<dbReference type="GO" id="GO:0006203">
    <property type="term" value="P:dGTP catabolic process"/>
    <property type="evidence" value="ECO:0007669"/>
    <property type="project" value="TreeGrafter"/>
</dbReference>
<protein>
    <recommendedName>
        <fullName evidence="4">Nucleoside triphosphate pyrophosphohydrolase</fullName>
        <ecNumber evidence="3">3.6.1.8</ecNumber>
    </recommendedName>
</protein>
<dbReference type="GO" id="GO:0046047">
    <property type="term" value="P:TTP catabolic process"/>
    <property type="evidence" value="ECO:0007669"/>
    <property type="project" value="TreeGrafter"/>
</dbReference>
<dbReference type="NCBIfam" id="TIGR00444">
    <property type="entry name" value="mazG"/>
    <property type="match status" value="1"/>
</dbReference>
<dbReference type="FunFam" id="1.10.287.1080:FF:000003">
    <property type="entry name" value="Nucleoside triphosphate pyrophosphohydrolase"/>
    <property type="match status" value="1"/>
</dbReference>
<keyword evidence="6" id="KW-0378">Hydrolase</keyword>
<dbReference type="GO" id="GO:0047693">
    <property type="term" value="F:ATP diphosphatase activity"/>
    <property type="evidence" value="ECO:0007669"/>
    <property type="project" value="UniProtKB-EC"/>
</dbReference>
<dbReference type="PANTHER" id="PTHR30522">
    <property type="entry name" value="NUCLEOSIDE TRIPHOSPHATE PYROPHOSPHOHYDROLASE"/>
    <property type="match status" value="1"/>
</dbReference>
<evidence type="ECO:0000259" key="5">
    <source>
        <dbReference type="Pfam" id="PF03819"/>
    </source>
</evidence>
<dbReference type="InterPro" id="IPR011551">
    <property type="entry name" value="NTP_PyrPHydrolase_MazG"/>
</dbReference>
<dbReference type="CDD" id="cd11529">
    <property type="entry name" value="NTP-PPase_MazG_Cterm"/>
    <property type="match status" value="1"/>
</dbReference>
<feature type="domain" description="NTP pyrophosphohydrolase MazG-like" evidence="5">
    <location>
        <begin position="171"/>
        <end position="228"/>
    </location>
</feature>
<evidence type="ECO:0000313" key="7">
    <source>
        <dbReference type="Proteomes" id="UP000757103"/>
    </source>
</evidence>
<reference evidence="6" key="2">
    <citation type="submission" date="2021-09" db="EMBL/GenBank/DDBJ databases">
        <authorList>
            <person name="Gilroy R."/>
        </authorList>
    </citation>
    <scope>NUCLEOTIDE SEQUENCE</scope>
    <source>
        <strain evidence="6">CHK121-7720</strain>
    </source>
</reference>
<sequence length="262" mass="30371">MSHTKEEKTEAFGRLIDILDILREKCPWDHKQTNESLRPNTIEETYELCDALIRHDNEATKKELGDVLLHIAFYAKIGEENGTFDIADVCNALCDKLVYRHPHVFGTTHVDGSKEVEQNWEQLKLKEKGGNKTVLEGVPSALPALIKAYRIQDKARNVGFDWEEKSQVWDKVHEEFDELKAEIDHMNPENMESEFGDLFFSLINAARLYGINPENALEHTNQKFIRRFNYLEHETLQKGRNLKDMTLAEMDAIWDEAKKKGL</sequence>
<comment type="caution">
    <text evidence="6">The sequence shown here is derived from an EMBL/GenBank/DDBJ whole genome shotgun (WGS) entry which is preliminary data.</text>
</comment>
<dbReference type="GeneID" id="90528152"/>
<proteinExistence type="inferred from homology"/>
<dbReference type="Proteomes" id="UP000757103">
    <property type="component" value="Unassembled WGS sequence"/>
</dbReference>
<dbReference type="GO" id="GO:0046061">
    <property type="term" value="P:dATP catabolic process"/>
    <property type="evidence" value="ECO:0007669"/>
    <property type="project" value="TreeGrafter"/>
</dbReference>
<evidence type="ECO:0000256" key="1">
    <source>
        <dbReference type="ARBA" id="ARBA00052141"/>
    </source>
</evidence>
<comment type="similarity">
    <text evidence="2">Belongs to the nucleoside triphosphate pyrophosphohydrolase family.</text>
</comment>
<dbReference type="CDD" id="cd11528">
    <property type="entry name" value="NTP-PPase_MazG_Nterm"/>
    <property type="match status" value="1"/>
</dbReference>
<dbReference type="NCBIfam" id="NF007113">
    <property type="entry name" value="PRK09562.1"/>
    <property type="match status" value="1"/>
</dbReference>
<dbReference type="InterPro" id="IPR048011">
    <property type="entry name" value="NTP-PPase_MazG-like_C"/>
</dbReference>
<dbReference type="FunFam" id="1.10.287.1080:FF:000001">
    <property type="entry name" value="Nucleoside triphosphate pyrophosphohydrolase"/>
    <property type="match status" value="1"/>
</dbReference>
<dbReference type="SUPFAM" id="SSF101386">
    <property type="entry name" value="all-alpha NTP pyrophosphatases"/>
    <property type="match status" value="2"/>
</dbReference>
<dbReference type="InterPro" id="IPR048015">
    <property type="entry name" value="NTP-PPase_MazG-like_N"/>
</dbReference>
<dbReference type="GO" id="GO:0046052">
    <property type="term" value="P:UTP catabolic process"/>
    <property type="evidence" value="ECO:0007669"/>
    <property type="project" value="TreeGrafter"/>
</dbReference>
<dbReference type="EMBL" id="DYUD01000027">
    <property type="protein sequence ID" value="HJG89895.1"/>
    <property type="molecule type" value="Genomic_DNA"/>
</dbReference>
<evidence type="ECO:0000256" key="3">
    <source>
        <dbReference type="ARBA" id="ARBA00066372"/>
    </source>
</evidence>
<dbReference type="GO" id="GO:0046076">
    <property type="term" value="P:dTTP catabolic process"/>
    <property type="evidence" value="ECO:0007669"/>
    <property type="project" value="TreeGrafter"/>
</dbReference>
<name>A0A921MSR3_9BACT</name>
<organism evidence="6 7">
    <name type="scientific">Barnesiella viscericola</name>
    <dbReference type="NCBI Taxonomy" id="397865"/>
    <lineage>
        <taxon>Bacteria</taxon>
        <taxon>Pseudomonadati</taxon>
        <taxon>Bacteroidota</taxon>
        <taxon>Bacteroidia</taxon>
        <taxon>Bacteroidales</taxon>
        <taxon>Barnesiellaceae</taxon>
        <taxon>Barnesiella</taxon>
    </lineage>
</organism>
<dbReference type="RefSeq" id="WP_025277524.1">
    <property type="nucleotide sequence ID" value="NZ_CAKMIC010000002.1"/>
</dbReference>